<sequence length="447" mass="47282">MFRRFLQDTSGNYALAIGLAGVATILVIHKAVSWLEGLILPQRQISLIRFVQDRRGNFAVGICIMLLPLIGAVGMAVDVTNINLEKSRLQLALDAASMEIAVKVNSGLTHSELQAYGDNLLKANLASLEVDTSDIPSLVYHGMATGQDGTQSLRTETRLPYRYLVPRLVGDHPTSTNILVQSRISSNSGDAACVYALNRTAPRAFEAAGSTAVSMDGCIIASNSSATDSIYVGGDASLEADCLQSSGGIVATSGLTTDCEQNRLNAWRLPDPWGNLKKPVPPILYPNPGKSDLNVRPGRYRNLDLNGDKTLEPGLYYVEGSLSVKGTVTGAGVTIFMADGGITVNGNGSLSLSAPSTGDYAGMLMMSARTNTASHLFNGNGATDLNGVLYFPYGALTYNGNNGSNSTCMRIVADTIKMSGNSNIKSDCSAELGGREARVAGPFYFSK</sequence>
<proteinExistence type="predicted"/>
<feature type="transmembrane region" description="Helical" evidence="1">
    <location>
        <begin position="12"/>
        <end position="35"/>
    </location>
</feature>
<dbReference type="Proteomes" id="UP000003250">
    <property type="component" value="Unassembled WGS sequence"/>
</dbReference>
<feature type="transmembrane region" description="Helical" evidence="1">
    <location>
        <begin position="56"/>
        <end position="77"/>
    </location>
</feature>
<reference evidence="3 4" key="1">
    <citation type="journal article" date="2012" name="J. Bacteriol.">
        <title>Draft Genome Sequence of Mesorhizobium alhagi CCNWXJ12-2T, a Novel Salt-Resistant Species Isolated from the Desert of Northwestern China.</title>
        <authorList>
            <person name="Zhou M."/>
            <person name="Chen W."/>
            <person name="Chen H."/>
            <person name="Wei G."/>
        </authorList>
    </citation>
    <scope>NUCLEOTIDE SEQUENCE [LARGE SCALE GENOMIC DNA]</scope>
    <source>
        <strain evidence="3 4">CCNWXJ12-2</strain>
    </source>
</reference>
<dbReference type="AlphaFoldDB" id="H0HK31"/>
<evidence type="ECO:0000313" key="4">
    <source>
        <dbReference type="Proteomes" id="UP000003250"/>
    </source>
</evidence>
<dbReference type="EMBL" id="AHAM01000024">
    <property type="protein sequence ID" value="EHK58923.1"/>
    <property type="molecule type" value="Genomic_DNA"/>
</dbReference>
<name>H0HK31_9HYPH</name>
<evidence type="ECO:0000259" key="2">
    <source>
        <dbReference type="Pfam" id="PF13400"/>
    </source>
</evidence>
<keyword evidence="1" id="KW-1133">Transmembrane helix</keyword>
<evidence type="ECO:0000313" key="3">
    <source>
        <dbReference type="EMBL" id="EHK58923.1"/>
    </source>
</evidence>
<gene>
    <name evidence="3" type="ORF">MAXJ12_02611</name>
</gene>
<keyword evidence="1" id="KW-0472">Membrane</keyword>
<keyword evidence="4" id="KW-1185">Reference proteome</keyword>
<organism evidence="3 4">
    <name type="scientific">Mesorhizobium alhagi CCNWXJ12-2</name>
    <dbReference type="NCBI Taxonomy" id="1107882"/>
    <lineage>
        <taxon>Bacteria</taxon>
        <taxon>Pseudomonadati</taxon>
        <taxon>Pseudomonadota</taxon>
        <taxon>Alphaproteobacteria</taxon>
        <taxon>Hyphomicrobiales</taxon>
        <taxon>Phyllobacteriaceae</taxon>
        <taxon>Allomesorhizobium</taxon>
    </lineage>
</organism>
<feature type="domain" description="Putative Flp pilus-assembly TadG-like N-terminal" evidence="2">
    <location>
        <begin position="56"/>
        <end position="97"/>
    </location>
</feature>
<evidence type="ECO:0000256" key="1">
    <source>
        <dbReference type="SAM" id="Phobius"/>
    </source>
</evidence>
<keyword evidence="1" id="KW-0812">Transmembrane</keyword>
<dbReference type="InterPro" id="IPR028087">
    <property type="entry name" value="Tad_N"/>
</dbReference>
<dbReference type="PATRIC" id="fig|1107882.3.peg.517"/>
<accession>H0HK31</accession>
<dbReference type="Pfam" id="PF13400">
    <property type="entry name" value="Tad"/>
    <property type="match status" value="1"/>
</dbReference>
<protein>
    <recommendedName>
        <fullName evidence="2">Putative Flp pilus-assembly TadG-like N-terminal domain-containing protein</fullName>
    </recommendedName>
</protein>